<evidence type="ECO:0000256" key="4">
    <source>
        <dbReference type="ARBA" id="ARBA00022679"/>
    </source>
</evidence>
<evidence type="ECO:0000313" key="11">
    <source>
        <dbReference type="EMBL" id="MBB5693626.1"/>
    </source>
</evidence>
<evidence type="ECO:0000313" key="12">
    <source>
        <dbReference type="Proteomes" id="UP000580654"/>
    </source>
</evidence>
<evidence type="ECO:0000256" key="9">
    <source>
        <dbReference type="HAMAP-Rule" id="MF_00811"/>
    </source>
</evidence>
<comment type="catalytic activity">
    <reaction evidence="9">
        <text>(S)-2,3,4,5-tetrahydrodipicolinate + succinyl-CoA + H2O = (S)-2-succinylamino-6-oxoheptanedioate + CoA</text>
        <dbReference type="Rhea" id="RHEA:17325"/>
        <dbReference type="ChEBI" id="CHEBI:15377"/>
        <dbReference type="ChEBI" id="CHEBI:15685"/>
        <dbReference type="ChEBI" id="CHEBI:16845"/>
        <dbReference type="ChEBI" id="CHEBI:57287"/>
        <dbReference type="ChEBI" id="CHEBI:57292"/>
        <dbReference type="EC" id="2.3.1.117"/>
    </reaction>
</comment>
<dbReference type="InterPro" id="IPR001451">
    <property type="entry name" value="Hexapep"/>
</dbReference>
<dbReference type="GO" id="GO:0009089">
    <property type="term" value="P:lysine biosynthetic process via diaminopimelate"/>
    <property type="evidence" value="ECO:0007669"/>
    <property type="project" value="UniProtKB-UniRule"/>
</dbReference>
<accession>A0A840Y0F1</accession>
<dbReference type="Gene3D" id="2.160.10.10">
    <property type="entry name" value="Hexapeptide repeat proteins"/>
    <property type="match status" value="1"/>
</dbReference>
<dbReference type="AlphaFoldDB" id="A0A840Y0F1"/>
<dbReference type="NCBIfam" id="TIGR00965">
    <property type="entry name" value="dapD"/>
    <property type="match status" value="1"/>
</dbReference>
<comment type="subunit">
    <text evidence="9">Homotrimer.</text>
</comment>
<keyword evidence="8 9" id="KW-0012">Acyltransferase</keyword>
<sequence>MDIASLQPQIEALWERHAEVTPATRGEDRDAVETALEALDSGRARVAEPDGQGGWRVNQWLKQAVLLSFRLEDSAVMDTAAGTPGTAYDKVPLKFAGWGENRFKEAGFRAVPGAVVRRSAYIAPGVILMPSFVNLGAYVDSGTMVDTWATVGSCAQIGKNCHISGGAGIGGVLEPLQANPVVIGDNCFIGARSEVAEGVIVGEGSVLSMGVFLGASTKIVDRATGEVFQGHVPPYSVLVPGSLPGRPLADGTPGPSLYCAVIVKRVDARTREKTSINELLRD</sequence>
<keyword evidence="2 9" id="KW-0963">Cytoplasm</keyword>
<dbReference type="InterPro" id="IPR005664">
    <property type="entry name" value="DapD_Trfase_Hexpep_rpt_fam"/>
</dbReference>
<dbReference type="PANTHER" id="PTHR19136:SF52">
    <property type="entry name" value="2,3,4,5-TETRAHYDROPYRIDINE-2,6-DICARBOXYLATE N-SUCCINYLTRANSFERASE"/>
    <property type="match status" value="1"/>
</dbReference>
<dbReference type="GO" id="GO:0016779">
    <property type="term" value="F:nucleotidyltransferase activity"/>
    <property type="evidence" value="ECO:0007669"/>
    <property type="project" value="TreeGrafter"/>
</dbReference>
<dbReference type="Pfam" id="PF14805">
    <property type="entry name" value="THDPS_N_2"/>
    <property type="match status" value="1"/>
</dbReference>
<name>A0A840Y0F1_9PROT</name>
<dbReference type="CDD" id="cd03350">
    <property type="entry name" value="LbH_THP_succinylT"/>
    <property type="match status" value="1"/>
</dbReference>
<proteinExistence type="inferred from homology"/>
<dbReference type="GO" id="GO:0019877">
    <property type="term" value="P:diaminopimelate biosynthetic process"/>
    <property type="evidence" value="ECO:0007669"/>
    <property type="project" value="UniProtKB-UniRule"/>
</dbReference>
<keyword evidence="6 9" id="KW-0220">Diaminopimelate biosynthesis</keyword>
<comment type="subcellular location">
    <subcellularLocation>
        <location evidence="9">Cytoplasm</location>
    </subcellularLocation>
</comment>
<comment type="pathway">
    <text evidence="9">Amino-acid biosynthesis; L-lysine biosynthesis via DAP pathway; LL-2,6-diaminopimelate from (S)-tetrahydrodipicolinate (succinylase route): step 1/3.</text>
</comment>
<reference evidence="11 12" key="1">
    <citation type="submission" date="2020-08" db="EMBL/GenBank/DDBJ databases">
        <title>Genomic Encyclopedia of Type Strains, Phase IV (KMG-IV): sequencing the most valuable type-strain genomes for metagenomic binning, comparative biology and taxonomic classification.</title>
        <authorList>
            <person name="Goeker M."/>
        </authorList>
    </citation>
    <scope>NUCLEOTIDE SEQUENCE [LARGE SCALE GENOMIC DNA]</scope>
    <source>
        <strain evidence="11 12">DSM 25622</strain>
    </source>
</reference>
<dbReference type="NCBIfam" id="NF008808">
    <property type="entry name" value="PRK11830.1"/>
    <property type="match status" value="1"/>
</dbReference>
<dbReference type="SUPFAM" id="SSF51161">
    <property type="entry name" value="Trimeric LpxA-like enzymes"/>
    <property type="match status" value="1"/>
</dbReference>
<dbReference type="GO" id="GO:0005737">
    <property type="term" value="C:cytoplasm"/>
    <property type="evidence" value="ECO:0007669"/>
    <property type="project" value="UniProtKB-SubCell"/>
</dbReference>
<dbReference type="RefSeq" id="WP_184516156.1">
    <property type="nucleotide sequence ID" value="NZ_JACIJD010000006.1"/>
</dbReference>
<comment type="similarity">
    <text evidence="1 9">Belongs to the transferase hexapeptide repeat family.</text>
</comment>
<evidence type="ECO:0000256" key="3">
    <source>
        <dbReference type="ARBA" id="ARBA00022605"/>
    </source>
</evidence>
<keyword evidence="5 9" id="KW-0677">Repeat</keyword>
<gene>
    <name evidence="9" type="primary">dapD</name>
    <name evidence="11" type="ORF">FHS87_001659</name>
</gene>
<dbReference type="InterPro" id="IPR011004">
    <property type="entry name" value="Trimer_LpxA-like_sf"/>
</dbReference>
<evidence type="ECO:0000256" key="7">
    <source>
        <dbReference type="ARBA" id="ARBA00023154"/>
    </source>
</evidence>
<dbReference type="PANTHER" id="PTHR19136">
    <property type="entry name" value="MOLYBDENUM COFACTOR GUANYLYLTRANSFERASE"/>
    <property type="match status" value="1"/>
</dbReference>
<organism evidence="11 12">
    <name type="scientific">Muricoccus pecuniae</name>
    <dbReference type="NCBI Taxonomy" id="693023"/>
    <lineage>
        <taxon>Bacteria</taxon>
        <taxon>Pseudomonadati</taxon>
        <taxon>Pseudomonadota</taxon>
        <taxon>Alphaproteobacteria</taxon>
        <taxon>Acetobacterales</taxon>
        <taxon>Roseomonadaceae</taxon>
        <taxon>Muricoccus</taxon>
    </lineage>
</organism>
<evidence type="ECO:0000256" key="8">
    <source>
        <dbReference type="ARBA" id="ARBA00023315"/>
    </source>
</evidence>
<comment type="caution">
    <text evidence="11">The sequence shown here is derived from an EMBL/GenBank/DDBJ whole genome shotgun (WGS) entry which is preliminary data.</text>
</comment>
<evidence type="ECO:0000256" key="1">
    <source>
        <dbReference type="ARBA" id="ARBA00007274"/>
    </source>
</evidence>
<keyword evidence="3 9" id="KW-0028">Amino-acid biosynthesis</keyword>
<dbReference type="EMBL" id="JACIJD010000006">
    <property type="protein sequence ID" value="MBB5693626.1"/>
    <property type="molecule type" value="Genomic_DNA"/>
</dbReference>
<evidence type="ECO:0000259" key="10">
    <source>
        <dbReference type="Pfam" id="PF14805"/>
    </source>
</evidence>
<feature type="binding site" evidence="9">
    <location>
        <position position="146"/>
    </location>
    <ligand>
        <name>substrate</name>
    </ligand>
</feature>
<keyword evidence="12" id="KW-1185">Reference proteome</keyword>
<protein>
    <recommendedName>
        <fullName evidence="9">2,3,4,5-tetrahydropyridine-2,6-dicarboxylate N-succinyltransferase</fullName>
        <ecNumber evidence="9">2.3.1.117</ecNumber>
    </recommendedName>
    <alternativeName>
        <fullName evidence="9">Tetrahydrodipicolinate N-succinyltransferase</fullName>
        <shortName evidence="9">THDP succinyltransferase</shortName>
        <shortName evidence="9">THP succinyltransferase</shortName>
        <shortName evidence="9">Tetrahydropicolinate succinylase</shortName>
    </alternativeName>
</protein>
<dbReference type="Gene3D" id="1.10.166.10">
    <property type="entry name" value="Tetrahydrodipicolinate-N-succinyltransferase, N-terminal domain"/>
    <property type="match status" value="1"/>
</dbReference>
<feature type="binding site" evidence="9">
    <location>
        <position position="109"/>
    </location>
    <ligand>
        <name>substrate</name>
    </ligand>
</feature>
<dbReference type="InterPro" id="IPR037133">
    <property type="entry name" value="THP_succinylTrfase_N_sf"/>
</dbReference>
<dbReference type="Proteomes" id="UP000580654">
    <property type="component" value="Unassembled WGS sequence"/>
</dbReference>
<dbReference type="GO" id="GO:0008666">
    <property type="term" value="F:2,3,4,5-tetrahydropyridine-2,6-dicarboxylate N-succinyltransferase activity"/>
    <property type="evidence" value="ECO:0007669"/>
    <property type="project" value="UniProtKB-UniRule"/>
</dbReference>
<dbReference type="Pfam" id="PF14602">
    <property type="entry name" value="Hexapep_2"/>
    <property type="match status" value="1"/>
</dbReference>
<keyword evidence="7 9" id="KW-0457">Lysine biosynthesis</keyword>
<dbReference type="InterPro" id="IPR023180">
    <property type="entry name" value="THP_succinylTrfase_dom1"/>
</dbReference>
<dbReference type="EC" id="2.3.1.117" evidence="9"/>
<evidence type="ECO:0000256" key="5">
    <source>
        <dbReference type="ARBA" id="ARBA00022737"/>
    </source>
</evidence>
<evidence type="ECO:0000256" key="2">
    <source>
        <dbReference type="ARBA" id="ARBA00022490"/>
    </source>
</evidence>
<evidence type="ECO:0000256" key="6">
    <source>
        <dbReference type="ARBA" id="ARBA00022915"/>
    </source>
</evidence>
<feature type="domain" description="Tetrahydrodipicolinate-N-succinyltransferase chain A" evidence="10">
    <location>
        <begin position="6"/>
        <end position="71"/>
    </location>
</feature>
<dbReference type="UniPathway" id="UPA00034">
    <property type="reaction ID" value="UER00019"/>
</dbReference>
<dbReference type="HAMAP" id="MF_00811">
    <property type="entry name" value="DapD"/>
    <property type="match status" value="1"/>
</dbReference>
<keyword evidence="4 9" id="KW-0808">Transferase</keyword>